<dbReference type="OrthoDB" id="5416609at2759"/>
<dbReference type="Gene3D" id="3.40.50.300">
    <property type="entry name" value="P-loop containing nucleotide triphosphate hydrolases"/>
    <property type="match status" value="1"/>
</dbReference>
<sequence length="669" mass="74370">MSLEKPVIIGIYGLPGAGKSYLMRQLKEKLSETDFLFFEGSEVIATLTPGGLDAFKRLSQEDQTKYRHAAGISIKEQCKSLKAVGVVTGHFMFWSGGEEEANEVWTAADAETFSHIIYLDEITSVISTRRQNDTVRDRENVCLDHIHRWKETEEDRLRKLCGTHGIIFTRAFPYPDMLQRVVPLIQDFATHTEARNLEKASAKLDMALSESDGKLDTLVVIDGDKTLAPQDAGQMFWDRYCIQKLSWKEAWTPTSVHSGPLGYSYEAFRQVALLHDEALGQKDFDDLCDSIAKDVDCHPEFVSLLKEISNSTHTRAVVLTCGLSRVWETVLKKLELGAKVNVIGGGRLSHDLVITPEVKRSLVLHAQKQRGLFVVAFGDSPLDIPMLCQADKAVIIVGDEKTRSRSMDTNLTSILENDEYRLNAVQIPLPPEVVPRLDVNKLPVINFDNLELNRAIFHSGTGLKLHHATSNAAAKVLATSMRDASVGGPELRERHRRAGFYLAAQFVSKIVGLEECEIRHVLGHQDHGYCLLHERKTLIVPLMRGGEPMAFGVNDVFPKASFVHAKNPPDITELHLQDCSTVILVDSVINTGKSLVEFVTHVRGINTKVRIVVVAGVIQADAIAKSSLLAELPKDFRLEVIGLRLSKTKFTGQGTTDTGNRLFNTTHLD</sequence>
<feature type="domain" description="AAA+ ATPase" evidence="1">
    <location>
        <begin position="5"/>
        <end position="172"/>
    </location>
</feature>
<dbReference type="CDD" id="cd06223">
    <property type="entry name" value="PRTases_typeI"/>
    <property type="match status" value="1"/>
</dbReference>
<dbReference type="InterPro" id="IPR000836">
    <property type="entry name" value="PRTase_dom"/>
</dbReference>
<dbReference type="InterPro" id="IPR050582">
    <property type="entry name" value="HAD-like_SerB"/>
</dbReference>
<dbReference type="PANTHER" id="PTHR43344">
    <property type="entry name" value="PHOSPHOSERINE PHOSPHATASE"/>
    <property type="match status" value="1"/>
</dbReference>
<dbReference type="GO" id="GO:0000287">
    <property type="term" value="F:magnesium ion binding"/>
    <property type="evidence" value="ECO:0007669"/>
    <property type="project" value="TreeGrafter"/>
</dbReference>
<evidence type="ECO:0000313" key="3">
    <source>
        <dbReference type="Proteomes" id="UP000799437"/>
    </source>
</evidence>
<dbReference type="PANTHER" id="PTHR43344:SF20">
    <property type="entry name" value="URACIL PHOSPHORIBOSYLTRANSFERASE"/>
    <property type="match status" value="1"/>
</dbReference>
<dbReference type="InterPro" id="IPR036412">
    <property type="entry name" value="HAD-like_sf"/>
</dbReference>
<dbReference type="SUPFAM" id="SSF56784">
    <property type="entry name" value="HAD-like"/>
    <property type="match status" value="1"/>
</dbReference>
<dbReference type="Pfam" id="PF12710">
    <property type="entry name" value="HAD"/>
    <property type="match status" value="1"/>
</dbReference>
<dbReference type="EMBL" id="ML996569">
    <property type="protein sequence ID" value="KAF2759857.1"/>
    <property type="molecule type" value="Genomic_DNA"/>
</dbReference>
<reference evidence="2" key="1">
    <citation type="journal article" date="2020" name="Stud. Mycol.">
        <title>101 Dothideomycetes genomes: a test case for predicting lifestyles and emergence of pathogens.</title>
        <authorList>
            <person name="Haridas S."/>
            <person name="Albert R."/>
            <person name="Binder M."/>
            <person name="Bloem J."/>
            <person name="Labutti K."/>
            <person name="Salamov A."/>
            <person name="Andreopoulos B."/>
            <person name="Baker S."/>
            <person name="Barry K."/>
            <person name="Bills G."/>
            <person name="Bluhm B."/>
            <person name="Cannon C."/>
            <person name="Castanera R."/>
            <person name="Culley D."/>
            <person name="Daum C."/>
            <person name="Ezra D."/>
            <person name="Gonzalez J."/>
            <person name="Henrissat B."/>
            <person name="Kuo A."/>
            <person name="Liang C."/>
            <person name="Lipzen A."/>
            <person name="Lutzoni F."/>
            <person name="Magnuson J."/>
            <person name="Mondo S."/>
            <person name="Nolan M."/>
            <person name="Ohm R."/>
            <person name="Pangilinan J."/>
            <person name="Park H.-J."/>
            <person name="Ramirez L."/>
            <person name="Alfaro M."/>
            <person name="Sun H."/>
            <person name="Tritt A."/>
            <person name="Yoshinaga Y."/>
            <person name="Zwiers L.-H."/>
            <person name="Turgeon B."/>
            <person name="Goodwin S."/>
            <person name="Spatafora J."/>
            <person name="Crous P."/>
            <person name="Grigoriev I."/>
        </authorList>
    </citation>
    <scope>NUCLEOTIDE SEQUENCE</scope>
    <source>
        <strain evidence="2">CBS 121739</strain>
    </source>
</reference>
<keyword evidence="3" id="KW-1185">Reference proteome</keyword>
<dbReference type="InterPro" id="IPR027417">
    <property type="entry name" value="P-loop_NTPase"/>
</dbReference>
<organism evidence="2 3">
    <name type="scientific">Pseudovirgaria hyperparasitica</name>
    <dbReference type="NCBI Taxonomy" id="470096"/>
    <lineage>
        <taxon>Eukaryota</taxon>
        <taxon>Fungi</taxon>
        <taxon>Dikarya</taxon>
        <taxon>Ascomycota</taxon>
        <taxon>Pezizomycotina</taxon>
        <taxon>Dothideomycetes</taxon>
        <taxon>Dothideomycetes incertae sedis</taxon>
        <taxon>Acrospermales</taxon>
        <taxon>Acrospermaceae</taxon>
        <taxon>Pseudovirgaria</taxon>
    </lineage>
</organism>
<dbReference type="Gene3D" id="3.40.50.1000">
    <property type="entry name" value="HAD superfamily/HAD-like"/>
    <property type="match status" value="1"/>
</dbReference>
<dbReference type="Pfam" id="PF13207">
    <property type="entry name" value="AAA_17"/>
    <property type="match status" value="1"/>
</dbReference>
<evidence type="ECO:0000259" key="1">
    <source>
        <dbReference type="SMART" id="SM00382"/>
    </source>
</evidence>
<dbReference type="InterPro" id="IPR029057">
    <property type="entry name" value="PRTase-like"/>
</dbReference>
<proteinExistence type="predicted"/>
<dbReference type="GO" id="GO:0036424">
    <property type="term" value="F:L-phosphoserine phosphatase activity"/>
    <property type="evidence" value="ECO:0007669"/>
    <property type="project" value="TreeGrafter"/>
</dbReference>
<accession>A0A6A6WE56</accession>
<name>A0A6A6WE56_9PEZI</name>
<dbReference type="GeneID" id="54486430"/>
<dbReference type="GO" id="GO:0006564">
    <property type="term" value="P:L-serine biosynthetic process"/>
    <property type="evidence" value="ECO:0007669"/>
    <property type="project" value="TreeGrafter"/>
</dbReference>
<dbReference type="Gene3D" id="3.40.50.2020">
    <property type="match status" value="1"/>
</dbReference>
<gene>
    <name evidence="2" type="ORF">EJ05DRAFT_484756</name>
</gene>
<dbReference type="Pfam" id="PF14681">
    <property type="entry name" value="UPRTase"/>
    <property type="match status" value="1"/>
</dbReference>
<dbReference type="SUPFAM" id="SSF53271">
    <property type="entry name" value="PRTase-like"/>
    <property type="match status" value="1"/>
</dbReference>
<dbReference type="InterPro" id="IPR023214">
    <property type="entry name" value="HAD_sf"/>
</dbReference>
<dbReference type="RefSeq" id="XP_033602308.1">
    <property type="nucleotide sequence ID" value="XM_033745376.1"/>
</dbReference>
<dbReference type="InterPro" id="IPR003593">
    <property type="entry name" value="AAA+_ATPase"/>
</dbReference>
<protein>
    <recommendedName>
        <fullName evidence="1">AAA+ ATPase domain-containing protein</fullName>
    </recommendedName>
</protein>
<dbReference type="AlphaFoldDB" id="A0A6A6WE56"/>
<dbReference type="GO" id="GO:0005737">
    <property type="term" value="C:cytoplasm"/>
    <property type="evidence" value="ECO:0007669"/>
    <property type="project" value="TreeGrafter"/>
</dbReference>
<dbReference type="SMART" id="SM00382">
    <property type="entry name" value="AAA"/>
    <property type="match status" value="1"/>
</dbReference>
<dbReference type="Proteomes" id="UP000799437">
    <property type="component" value="Unassembled WGS sequence"/>
</dbReference>
<dbReference type="SUPFAM" id="SSF52540">
    <property type="entry name" value="P-loop containing nucleoside triphosphate hydrolases"/>
    <property type="match status" value="1"/>
</dbReference>
<evidence type="ECO:0000313" key="2">
    <source>
        <dbReference type="EMBL" id="KAF2759857.1"/>
    </source>
</evidence>